<dbReference type="Proteomes" id="UP000202485">
    <property type="component" value="Unassembled WGS sequence"/>
</dbReference>
<feature type="domain" description="HTH luxR-type" evidence="2">
    <location>
        <begin position="105"/>
        <end position="162"/>
    </location>
</feature>
<dbReference type="InterPro" id="IPR036388">
    <property type="entry name" value="WH-like_DNA-bd_sf"/>
</dbReference>
<gene>
    <name evidence="3" type="ORF">RUA8715_02524</name>
</gene>
<keyword evidence="1" id="KW-0472">Membrane</keyword>
<dbReference type="InterPro" id="IPR000792">
    <property type="entry name" value="Tscrpt_reg_LuxR_C"/>
</dbReference>
<evidence type="ECO:0000259" key="2">
    <source>
        <dbReference type="SMART" id="SM00421"/>
    </source>
</evidence>
<dbReference type="AlphaFoldDB" id="A0A238KPM0"/>
<keyword evidence="4" id="KW-1185">Reference proteome</keyword>
<evidence type="ECO:0000256" key="1">
    <source>
        <dbReference type="SAM" id="Phobius"/>
    </source>
</evidence>
<dbReference type="SUPFAM" id="SSF46894">
    <property type="entry name" value="C-terminal effector domain of the bipartite response regulators"/>
    <property type="match status" value="1"/>
</dbReference>
<feature type="transmembrane region" description="Helical" evidence="1">
    <location>
        <begin position="50"/>
        <end position="72"/>
    </location>
</feature>
<protein>
    <submittedName>
        <fullName evidence="3">Bacterial regulatory proteins, luxR family</fullName>
    </submittedName>
</protein>
<reference evidence="4" key="1">
    <citation type="submission" date="2017-05" db="EMBL/GenBank/DDBJ databases">
        <authorList>
            <person name="Rodrigo-Torres L."/>
            <person name="Arahal R. D."/>
            <person name="Lucena T."/>
        </authorList>
    </citation>
    <scope>NUCLEOTIDE SEQUENCE [LARGE SCALE GENOMIC DNA]</scope>
    <source>
        <strain evidence="4">CECT 8715</strain>
    </source>
</reference>
<organism evidence="3 4">
    <name type="scientific">Ruegeria arenilitoris</name>
    <dbReference type="NCBI Taxonomy" id="1173585"/>
    <lineage>
        <taxon>Bacteria</taxon>
        <taxon>Pseudomonadati</taxon>
        <taxon>Pseudomonadota</taxon>
        <taxon>Alphaproteobacteria</taxon>
        <taxon>Rhodobacterales</taxon>
        <taxon>Roseobacteraceae</taxon>
        <taxon>Ruegeria</taxon>
    </lineage>
</organism>
<name>A0A238KPM0_9RHOB</name>
<dbReference type="GO" id="GO:0006355">
    <property type="term" value="P:regulation of DNA-templated transcription"/>
    <property type="evidence" value="ECO:0007669"/>
    <property type="project" value="InterPro"/>
</dbReference>
<dbReference type="GO" id="GO:0003677">
    <property type="term" value="F:DNA binding"/>
    <property type="evidence" value="ECO:0007669"/>
    <property type="project" value="InterPro"/>
</dbReference>
<feature type="transmembrane region" description="Helical" evidence="1">
    <location>
        <begin position="20"/>
        <end position="38"/>
    </location>
</feature>
<evidence type="ECO:0000313" key="3">
    <source>
        <dbReference type="EMBL" id="SMX44773.1"/>
    </source>
</evidence>
<proteinExistence type="predicted"/>
<evidence type="ECO:0000313" key="4">
    <source>
        <dbReference type="Proteomes" id="UP000202485"/>
    </source>
</evidence>
<dbReference type="SMART" id="SM00421">
    <property type="entry name" value="HTH_LUXR"/>
    <property type="match status" value="1"/>
</dbReference>
<accession>A0A238KPM0</accession>
<dbReference type="InterPro" id="IPR016032">
    <property type="entry name" value="Sig_transdc_resp-reg_C-effctor"/>
</dbReference>
<dbReference type="Gene3D" id="1.10.10.10">
    <property type="entry name" value="Winged helix-like DNA-binding domain superfamily/Winged helix DNA-binding domain"/>
    <property type="match status" value="1"/>
</dbReference>
<dbReference type="EMBL" id="FXYG01000003">
    <property type="protein sequence ID" value="SMX44773.1"/>
    <property type="molecule type" value="Genomic_DNA"/>
</dbReference>
<sequence>MIKWITESLRSGDADARRAVLTAAMIVVQGLCAAFYMGDTILDLDGSEPLAHLVLESLVATVLCLGVLFFMLELRRLLARMDQTKQGLRAAQGEMSAVIDTFFTRWGLTSAEREVGLLILKGVDNENIARIRGRAVGTVRAQSASIYGKAGVDGRAQLISVFMEELLATDGPA</sequence>
<keyword evidence="1" id="KW-1133">Transmembrane helix</keyword>
<dbReference type="RefSeq" id="WP_093964030.1">
    <property type="nucleotide sequence ID" value="NZ_FXYG01000003.1"/>
</dbReference>
<dbReference type="OrthoDB" id="8277135at2"/>
<keyword evidence="1" id="KW-0812">Transmembrane</keyword>